<dbReference type="Proteomes" id="UP000019330">
    <property type="component" value="Chromosome"/>
</dbReference>
<proteinExistence type="predicted"/>
<name>W5STZ5_9SPIR</name>
<evidence type="ECO:0000313" key="1">
    <source>
        <dbReference type="EMBL" id="AHH10365.1"/>
    </source>
</evidence>
<accession>W5STZ5</accession>
<dbReference type="PATRIC" id="fig|1313292.3.peg.209"/>
<evidence type="ECO:0000313" key="2">
    <source>
        <dbReference type="Proteomes" id="UP000019330"/>
    </source>
</evidence>
<dbReference type="HOGENOM" id="CLU_1851287_0_0_12"/>
<sequence length="138" mass="16781">MKIVTKYHKFYDALNTLKKYININIEEKILRYSILSKLYKLNEEEIKNLIKISQDYEPKKNKINITLEEYYYEKIQDKRIKNWILDIIKEKNLLQIKKETNLISKRPGITYKLNSTNFLKIIEIQNNNTHTQEEKNII</sequence>
<dbReference type="STRING" id="1313292.BCO_0094700"/>
<organism evidence="1 2">
    <name type="scientific">Borrelia coriaceae ATCC 43381</name>
    <dbReference type="NCBI Taxonomy" id="1408429"/>
    <lineage>
        <taxon>Bacteria</taxon>
        <taxon>Pseudomonadati</taxon>
        <taxon>Spirochaetota</taxon>
        <taxon>Spirochaetia</taxon>
        <taxon>Spirochaetales</taxon>
        <taxon>Borreliaceae</taxon>
        <taxon>Borrelia</taxon>
    </lineage>
</organism>
<dbReference type="EMBL" id="CP005745">
    <property type="protein sequence ID" value="AHH10365.1"/>
    <property type="molecule type" value="Genomic_DNA"/>
</dbReference>
<keyword evidence="2" id="KW-1185">Reference proteome</keyword>
<dbReference type="AlphaFoldDB" id="W5STZ5"/>
<reference evidence="1" key="1">
    <citation type="submission" date="2013-04" db="EMBL/GenBank/DDBJ databases">
        <title>Comparative Genomics of Relapsing Fever Spirochetes.</title>
        <authorList>
            <person name="Schwan T.G."/>
            <person name="Raffel S.J."/>
            <person name="Porcella S.F."/>
            <person name="Martens C.A."/>
            <person name="Bruno D.P."/>
            <person name="Ricklefs S.M."/>
            <person name="Barbian K.B."/>
        </authorList>
    </citation>
    <scope>NUCLEOTIDE SEQUENCE [LARGE SCALE GENOMIC DNA]</scope>
    <source>
        <strain evidence="1">Co53</strain>
    </source>
</reference>
<gene>
    <name evidence="1" type="ORF">BCO_0094700</name>
</gene>
<protein>
    <submittedName>
        <fullName evidence="1">Uncharacterized protein</fullName>
    </submittedName>
</protein>